<proteinExistence type="predicted"/>
<dbReference type="CDD" id="cd01065">
    <property type="entry name" value="NAD_bind_Shikimate_DH"/>
    <property type="match status" value="1"/>
</dbReference>
<protein>
    <submittedName>
        <fullName evidence="5">Shikimate 5-dehydrogenase</fullName>
    </submittedName>
</protein>
<dbReference type="EMBL" id="CM001377">
    <property type="protein sequence ID" value="EHM09360.1"/>
    <property type="molecule type" value="Genomic_DNA"/>
</dbReference>
<organism evidence="5 6">
    <name type="scientific">Thermanaerovibrio velox DSM 12556</name>
    <dbReference type="NCBI Taxonomy" id="926567"/>
    <lineage>
        <taxon>Bacteria</taxon>
        <taxon>Thermotogati</taxon>
        <taxon>Synergistota</taxon>
        <taxon>Synergistia</taxon>
        <taxon>Synergistales</taxon>
        <taxon>Synergistaceae</taxon>
        <taxon>Thermanaerovibrio</taxon>
    </lineage>
</organism>
<dbReference type="InterPro" id="IPR041121">
    <property type="entry name" value="SDH_C"/>
</dbReference>
<dbReference type="RefSeq" id="WP_006582853.1">
    <property type="nucleotide sequence ID" value="NZ_CM001377.1"/>
</dbReference>
<dbReference type="PANTHER" id="PTHR21089">
    <property type="entry name" value="SHIKIMATE DEHYDROGENASE"/>
    <property type="match status" value="1"/>
</dbReference>
<dbReference type="GO" id="GO:0009073">
    <property type="term" value="P:aromatic amino acid family biosynthetic process"/>
    <property type="evidence" value="ECO:0007669"/>
    <property type="project" value="UniProtKB-KW"/>
</dbReference>
<dbReference type="eggNOG" id="COG0169">
    <property type="taxonomic scope" value="Bacteria"/>
</dbReference>
<evidence type="ECO:0000256" key="1">
    <source>
        <dbReference type="ARBA" id="ARBA00004871"/>
    </source>
</evidence>
<evidence type="ECO:0000313" key="5">
    <source>
        <dbReference type="EMBL" id="EHM09360.1"/>
    </source>
</evidence>
<dbReference type="Pfam" id="PF18317">
    <property type="entry name" value="SDH_C"/>
    <property type="match status" value="1"/>
</dbReference>
<sequence length="290" mass="30369">MIGSGTFLIALLGAPVSHSLSPRMQNRGLRVRGIDGVYLAFHVLGAFEDAVKGLTSLGALGANVTIPFKEEAFLLSEPQGNACMVRAVNTLVFRGPGFRPLGYNTDVEGVLFALKRMGRPFKRGLLIGSGGAARGCALGMALGGVEELVVAARDPAKGRFLCELASGWGLFRRVELLPLRDLGAVRGAGRFDLAVNATSLGLAGSPWASSLLDEVVSAVDPPGGFVDMVYRAGPTEAVERFRAQGIEGVDGRVPLLGQGAESFRLFTGEEPPLDEMEAELFDAGGDPLGA</sequence>
<keyword evidence="6" id="KW-1185">Reference proteome</keyword>
<feature type="domain" description="SDH C-terminal" evidence="4">
    <location>
        <begin position="255"/>
        <end position="280"/>
    </location>
</feature>
<dbReference type="GO" id="GO:0004764">
    <property type="term" value="F:shikimate 3-dehydrogenase (NADP+) activity"/>
    <property type="evidence" value="ECO:0007669"/>
    <property type="project" value="InterPro"/>
</dbReference>
<dbReference type="STRING" id="926567.TheveDRAFT_0176"/>
<dbReference type="SUPFAM" id="SSF51735">
    <property type="entry name" value="NAD(P)-binding Rossmann-fold domains"/>
    <property type="match status" value="1"/>
</dbReference>
<dbReference type="InterPro" id="IPR046346">
    <property type="entry name" value="Aminoacid_DH-like_N_sf"/>
</dbReference>
<evidence type="ECO:0000259" key="3">
    <source>
        <dbReference type="Pfam" id="PF08501"/>
    </source>
</evidence>
<comment type="pathway">
    <text evidence="1">Metabolic intermediate biosynthesis; chorismate biosynthesis; chorismate from D-erythrose 4-phosphate and phosphoenolpyruvate: step 4/7.</text>
</comment>
<dbReference type="InterPro" id="IPR036291">
    <property type="entry name" value="NAD(P)-bd_dom_sf"/>
</dbReference>
<dbReference type="Pfam" id="PF08501">
    <property type="entry name" value="Shikimate_dh_N"/>
    <property type="match status" value="1"/>
</dbReference>
<feature type="domain" description="Shikimate dehydrogenase substrate binding N-terminal" evidence="3">
    <location>
        <begin position="11"/>
        <end position="91"/>
    </location>
</feature>
<keyword evidence="2" id="KW-0028">Amino-acid biosynthesis</keyword>
<accession>H0UNF3</accession>
<evidence type="ECO:0000256" key="2">
    <source>
        <dbReference type="ARBA" id="ARBA00023141"/>
    </source>
</evidence>
<dbReference type="HOGENOM" id="CLU_044063_2_0_0"/>
<dbReference type="PANTHER" id="PTHR21089:SF1">
    <property type="entry name" value="BIFUNCTIONAL 3-DEHYDROQUINATE DEHYDRATASE_SHIKIMATE DEHYDROGENASE, CHLOROPLASTIC"/>
    <property type="match status" value="1"/>
</dbReference>
<name>H0UNF3_9BACT</name>
<dbReference type="Proteomes" id="UP000005730">
    <property type="component" value="Chromosome"/>
</dbReference>
<reference evidence="5 6" key="1">
    <citation type="submission" date="2011-10" db="EMBL/GenBank/DDBJ databases">
        <title>The Noncontiguous Finished genome of Thermanaerovibrio velox DSM 12556.</title>
        <authorList>
            <consortium name="US DOE Joint Genome Institute (JGI-PGF)"/>
            <person name="Lucas S."/>
            <person name="Copeland A."/>
            <person name="Lapidus A."/>
            <person name="Glavina del Rio T."/>
            <person name="Dalin E."/>
            <person name="Tice H."/>
            <person name="Bruce D."/>
            <person name="Goodwin L."/>
            <person name="Pitluck S."/>
            <person name="Peters L."/>
            <person name="Mikhailova N."/>
            <person name="Teshima H."/>
            <person name="Kyrpides N."/>
            <person name="Mavromatis K."/>
            <person name="Ivanova N."/>
            <person name="Markowitz V."/>
            <person name="Cheng J.-F."/>
            <person name="Hugenholtz P."/>
            <person name="Woyke T."/>
            <person name="Wu D."/>
            <person name="Spring S."/>
            <person name="Brambilla E.-M."/>
            <person name="Klenk H.-P."/>
            <person name="Eisen J.A."/>
        </authorList>
    </citation>
    <scope>NUCLEOTIDE SEQUENCE [LARGE SCALE GENOMIC DNA]</scope>
    <source>
        <strain evidence="5 6">DSM 12556</strain>
    </source>
</reference>
<dbReference type="GO" id="GO:0019632">
    <property type="term" value="P:shikimate metabolic process"/>
    <property type="evidence" value="ECO:0007669"/>
    <property type="project" value="TreeGrafter"/>
</dbReference>
<evidence type="ECO:0000259" key="4">
    <source>
        <dbReference type="Pfam" id="PF18317"/>
    </source>
</evidence>
<dbReference type="InterPro" id="IPR013708">
    <property type="entry name" value="Shikimate_DH-bd_N"/>
</dbReference>
<evidence type="ECO:0000313" key="6">
    <source>
        <dbReference type="Proteomes" id="UP000005730"/>
    </source>
</evidence>
<gene>
    <name evidence="5" type="ORF">TheveDRAFT_0176</name>
</gene>
<keyword evidence="2" id="KW-0057">Aromatic amino acid biosynthesis</keyword>
<dbReference type="InterPro" id="IPR022893">
    <property type="entry name" value="Shikimate_DH_fam"/>
</dbReference>
<dbReference type="GO" id="GO:0009423">
    <property type="term" value="P:chorismate biosynthetic process"/>
    <property type="evidence" value="ECO:0007669"/>
    <property type="project" value="TreeGrafter"/>
</dbReference>
<dbReference type="OrthoDB" id="9792692at2"/>
<dbReference type="SUPFAM" id="SSF53223">
    <property type="entry name" value="Aminoacid dehydrogenase-like, N-terminal domain"/>
    <property type="match status" value="1"/>
</dbReference>
<dbReference type="Gene3D" id="3.40.50.10860">
    <property type="entry name" value="Leucine Dehydrogenase, chain A, domain 1"/>
    <property type="match status" value="1"/>
</dbReference>
<dbReference type="AlphaFoldDB" id="H0UNF3"/>
<dbReference type="Gene3D" id="3.40.50.720">
    <property type="entry name" value="NAD(P)-binding Rossmann-like Domain"/>
    <property type="match status" value="1"/>
</dbReference>